<dbReference type="InterPro" id="IPR001304">
    <property type="entry name" value="C-type_lectin-like"/>
</dbReference>
<evidence type="ECO:0000313" key="4">
    <source>
        <dbReference type="Proteomes" id="UP001497623"/>
    </source>
</evidence>
<reference evidence="3 4" key="1">
    <citation type="submission" date="2024-05" db="EMBL/GenBank/DDBJ databases">
        <authorList>
            <person name="Wallberg A."/>
        </authorList>
    </citation>
    <scope>NUCLEOTIDE SEQUENCE [LARGE SCALE GENOMIC DNA]</scope>
</reference>
<evidence type="ECO:0000256" key="1">
    <source>
        <dbReference type="SAM" id="SignalP"/>
    </source>
</evidence>
<evidence type="ECO:0000313" key="3">
    <source>
        <dbReference type="EMBL" id="CAL4066737.1"/>
    </source>
</evidence>
<feature type="signal peptide" evidence="1">
    <location>
        <begin position="1"/>
        <end position="17"/>
    </location>
</feature>
<protein>
    <recommendedName>
        <fullName evidence="2">C-type lectin domain-containing protein</fullName>
    </recommendedName>
</protein>
<dbReference type="Gene3D" id="3.10.100.10">
    <property type="entry name" value="Mannose-Binding Protein A, subunit A"/>
    <property type="match status" value="1"/>
</dbReference>
<dbReference type="InterPro" id="IPR016186">
    <property type="entry name" value="C-type_lectin-like/link_sf"/>
</dbReference>
<gene>
    <name evidence="3" type="ORF">MNOR_LOCUS5974</name>
</gene>
<dbReference type="InterPro" id="IPR016187">
    <property type="entry name" value="CTDL_fold"/>
</dbReference>
<feature type="non-terminal residue" evidence="3">
    <location>
        <position position="176"/>
    </location>
</feature>
<feature type="chain" id="PRO_5043808246" description="C-type lectin domain-containing protein" evidence="1">
    <location>
        <begin position="18"/>
        <end position="176"/>
    </location>
</feature>
<feature type="domain" description="C-type lectin" evidence="2">
    <location>
        <begin position="28"/>
        <end position="146"/>
    </location>
</feature>
<dbReference type="EMBL" id="CAXKWB010002381">
    <property type="protein sequence ID" value="CAL4066737.1"/>
    <property type="molecule type" value="Genomic_DNA"/>
</dbReference>
<dbReference type="AlphaFoldDB" id="A0AAV2Q1H1"/>
<name>A0AAV2Q1H1_MEGNR</name>
<keyword evidence="1" id="KW-0732">Signal</keyword>
<sequence>MLFQLVFGLTLFSATYCSCPGSFQEIGPGGCCYYFSTYETTWSEATHRCHEYGSILGMTIGLAEMGPTSSSSCCNDQELMDAISSRGLAFWMGASDVIEEGIWLWQHSEDTLSVSNHLWYSSQPAGKRTRTASETIMLHPIIVSSWTMLSAQTVSISFARFSNPNLIFKANKNDNN</sequence>
<dbReference type="PROSITE" id="PS50041">
    <property type="entry name" value="C_TYPE_LECTIN_2"/>
    <property type="match status" value="1"/>
</dbReference>
<dbReference type="CDD" id="cd00037">
    <property type="entry name" value="CLECT"/>
    <property type="match status" value="1"/>
</dbReference>
<evidence type="ECO:0000259" key="2">
    <source>
        <dbReference type="PROSITE" id="PS50041"/>
    </source>
</evidence>
<dbReference type="Proteomes" id="UP001497623">
    <property type="component" value="Unassembled WGS sequence"/>
</dbReference>
<proteinExistence type="predicted"/>
<accession>A0AAV2Q1H1</accession>
<dbReference type="SUPFAM" id="SSF56436">
    <property type="entry name" value="C-type lectin-like"/>
    <property type="match status" value="1"/>
</dbReference>
<keyword evidence="4" id="KW-1185">Reference proteome</keyword>
<organism evidence="3 4">
    <name type="scientific">Meganyctiphanes norvegica</name>
    <name type="common">Northern krill</name>
    <name type="synonym">Thysanopoda norvegica</name>
    <dbReference type="NCBI Taxonomy" id="48144"/>
    <lineage>
        <taxon>Eukaryota</taxon>
        <taxon>Metazoa</taxon>
        <taxon>Ecdysozoa</taxon>
        <taxon>Arthropoda</taxon>
        <taxon>Crustacea</taxon>
        <taxon>Multicrustacea</taxon>
        <taxon>Malacostraca</taxon>
        <taxon>Eumalacostraca</taxon>
        <taxon>Eucarida</taxon>
        <taxon>Euphausiacea</taxon>
        <taxon>Euphausiidae</taxon>
        <taxon>Meganyctiphanes</taxon>
    </lineage>
</organism>
<comment type="caution">
    <text evidence="3">The sequence shown here is derived from an EMBL/GenBank/DDBJ whole genome shotgun (WGS) entry which is preliminary data.</text>
</comment>